<feature type="compositionally biased region" description="Polar residues" evidence="1">
    <location>
        <begin position="292"/>
        <end position="303"/>
    </location>
</feature>
<gene>
    <name evidence="4" type="ORF">KAJ83_09335</name>
</gene>
<dbReference type="InterPro" id="IPR006860">
    <property type="entry name" value="FecR"/>
</dbReference>
<protein>
    <submittedName>
        <fullName evidence="4">FecR domain-containing protein</fullName>
    </submittedName>
</protein>
<keyword evidence="5" id="KW-1185">Reference proteome</keyword>
<dbReference type="Pfam" id="PF04773">
    <property type="entry name" value="FecR"/>
    <property type="match status" value="1"/>
</dbReference>
<feature type="domain" description="FecR protein" evidence="3">
    <location>
        <begin position="67"/>
        <end position="151"/>
    </location>
</feature>
<evidence type="ECO:0000259" key="3">
    <source>
        <dbReference type="Pfam" id="PF04773"/>
    </source>
</evidence>
<proteinExistence type="predicted"/>
<evidence type="ECO:0000313" key="5">
    <source>
        <dbReference type="Proteomes" id="UP000672602"/>
    </source>
</evidence>
<evidence type="ECO:0000313" key="4">
    <source>
        <dbReference type="EMBL" id="MBP5857210.1"/>
    </source>
</evidence>
<feature type="compositionally biased region" description="Polar residues" evidence="1">
    <location>
        <begin position="240"/>
        <end position="254"/>
    </location>
</feature>
<keyword evidence="2" id="KW-0732">Signal</keyword>
<sequence>MGRPAALAVCAGVLALSGGISGAASDVAAQEAEQAGVSAAVRGEVLLARTSAVGRQVESGDPIFLGDSIEAGPNGNLQVLLMDESVLTLGPGSRIEIDRFIYNPASDEGNMALTLAQGTMRFVAGKVASGDPQDMRINTPVGHIGIRGTIGLIQVLDSEQAGEQFPDQMPRQGGGGPNQPVVFAALAGPGMQSTGVPTGSFTFSSPNGSVDLNRPGGSVLATPGQPPVFFIAPPGAINTLSQQVTGGSTGNQAGPSEGGPQADNESAPTGDGVTTGAVQNTGGSPQPVPTFVTVSEVEQTATRGDQGDSTADASDIASSNATSSASSSDEDGDSDDETTEDMPSDPLPDTDDPAETVATLQEVIAANTGSVGDTGVSITGAITGSLAYYIDFGQRTFDFQASDLNGSGLSGASIGVDGFSAALPNDTRTSLTIGNNGEDFAARVTSCDNCSLSVEFPTTSSFDATVTHDGGSGTTGQTTFLESE</sequence>
<feature type="compositionally biased region" description="Low complexity" evidence="1">
    <location>
        <begin position="308"/>
        <end position="327"/>
    </location>
</feature>
<dbReference type="EMBL" id="JAGMWN010000004">
    <property type="protein sequence ID" value="MBP5857210.1"/>
    <property type="molecule type" value="Genomic_DNA"/>
</dbReference>
<dbReference type="AlphaFoldDB" id="A0A8J7RZ35"/>
<dbReference type="PANTHER" id="PTHR38731">
    <property type="entry name" value="LIPL45-RELATED LIPOPROTEIN-RELATED"/>
    <property type="match status" value="1"/>
</dbReference>
<feature type="chain" id="PRO_5035314106" evidence="2">
    <location>
        <begin position="24"/>
        <end position="484"/>
    </location>
</feature>
<comment type="caution">
    <text evidence="4">The sequence shown here is derived from an EMBL/GenBank/DDBJ whole genome shotgun (WGS) entry which is preliminary data.</text>
</comment>
<reference evidence="4" key="1">
    <citation type="submission" date="2021-04" db="EMBL/GenBank/DDBJ databases">
        <authorList>
            <person name="Zhang D.-C."/>
        </authorList>
    </citation>
    <scope>NUCLEOTIDE SEQUENCE</scope>
    <source>
        <strain evidence="4">CGMCC 1.15697</strain>
    </source>
</reference>
<evidence type="ECO:0000256" key="1">
    <source>
        <dbReference type="SAM" id="MobiDB-lite"/>
    </source>
</evidence>
<organism evidence="4 5">
    <name type="scientific">Marivibrio halodurans</name>
    <dbReference type="NCBI Taxonomy" id="2039722"/>
    <lineage>
        <taxon>Bacteria</taxon>
        <taxon>Pseudomonadati</taxon>
        <taxon>Pseudomonadota</taxon>
        <taxon>Alphaproteobacteria</taxon>
        <taxon>Rhodospirillales</taxon>
        <taxon>Rhodospirillaceae</taxon>
        <taxon>Marivibrio</taxon>
    </lineage>
</organism>
<name>A0A8J7RZ35_9PROT</name>
<feature type="signal peptide" evidence="2">
    <location>
        <begin position="1"/>
        <end position="23"/>
    </location>
</feature>
<feature type="compositionally biased region" description="Acidic residues" evidence="1">
    <location>
        <begin position="328"/>
        <end position="353"/>
    </location>
</feature>
<evidence type="ECO:0000256" key="2">
    <source>
        <dbReference type="SAM" id="SignalP"/>
    </source>
</evidence>
<dbReference type="RefSeq" id="WP_210681801.1">
    <property type="nucleotide sequence ID" value="NZ_JAGMWN010000004.1"/>
</dbReference>
<dbReference type="Proteomes" id="UP000672602">
    <property type="component" value="Unassembled WGS sequence"/>
</dbReference>
<accession>A0A8J7RZ35</accession>
<feature type="region of interest" description="Disordered" evidence="1">
    <location>
        <begin position="240"/>
        <end position="353"/>
    </location>
</feature>